<evidence type="ECO:0000256" key="8">
    <source>
        <dbReference type="ARBA" id="ARBA00022826"/>
    </source>
</evidence>
<dbReference type="PRINTS" id="PR01333">
    <property type="entry name" value="2POREKCHANEL"/>
</dbReference>
<feature type="region of interest" description="Disordered" evidence="17">
    <location>
        <begin position="350"/>
        <end position="417"/>
    </location>
</feature>
<keyword evidence="9" id="KW-0851">Voltage-gated channel</keyword>
<evidence type="ECO:0000256" key="2">
    <source>
        <dbReference type="ARBA" id="ARBA00006666"/>
    </source>
</evidence>
<feature type="region of interest" description="Disordered" evidence="17">
    <location>
        <begin position="490"/>
        <end position="602"/>
    </location>
</feature>
<dbReference type="FunFam" id="1.10.287.70:FF:000070">
    <property type="entry name" value="Potassium channel, subfamily K, member 12 like"/>
    <property type="match status" value="1"/>
</dbReference>
<dbReference type="GO" id="GO:0015271">
    <property type="term" value="F:outward rectifier potassium channel activity"/>
    <property type="evidence" value="ECO:0007669"/>
    <property type="project" value="TreeGrafter"/>
</dbReference>
<evidence type="ECO:0000313" key="20">
    <source>
        <dbReference type="EMBL" id="KAJ1108524.1"/>
    </source>
</evidence>
<proteinExistence type="inferred from homology"/>
<evidence type="ECO:0000256" key="11">
    <source>
        <dbReference type="ARBA" id="ARBA00022989"/>
    </source>
</evidence>
<comment type="subcellular location">
    <subcellularLocation>
        <location evidence="1">Cell membrane</location>
        <topology evidence="1">Multi-pass membrane protein</topology>
    </subcellularLocation>
</comment>
<evidence type="ECO:0000256" key="10">
    <source>
        <dbReference type="ARBA" id="ARBA00022958"/>
    </source>
</evidence>
<keyword evidence="11 18" id="KW-1133">Transmembrane helix</keyword>
<dbReference type="PANTHER" id="PTHR11003">
    <property type="entry name" value="POTASSIUM CHANNEL, SUBFAMILY K"/>
    <property type="match status" value="1"/>
</dbReference>
<dbReference type="GO" id="GO:0005886">
    <property type="term" value="C:plasma membrane"/>
    <property type="evidence" value="ECO:0007669"/>
    <property type="project" value="UniProtKB-SubCell"/>
</dbReference>
<comment type="caution">
    <text evidence="20">The sequence shown here is derived from an EMBL/GenBank/DDBJ whole genome shotgun (WGS) entry which is preliminary data.</text>
</comment>
<evidence type="ECO:0000256" key="9">
    <source>
        <dbReference type="ARBA" id="ARBA00022882"/>
    </source>
</evidence>
<evidence type="ECO:0000256" key="4">
    <source>
        <dbReference type="ARBA" id="ARBA00022475"/>
    </source>
</evidence>
<evidence type="ECO:0000256" key="3">
    <source>
        <dbReference type="ARBA" id="ARBA00022448"/>
    </source>
</evidence>
<keyword evidence="4" id="KW-1003">Cell membrane</keyword>
<gene>
    <name evidence="20" type="ORF">NDU88_005900</name>
</gene>
<dbReference type="GO" id="GO:0046872">
    <property type="term" value="F:metal ion binding"/>
    <property type="evidence" value="ECO:0007669"/>
    <property type="project" value="UniProtKB-KW"/>
</dbReference>
<feature type="compositionally biased region" description="Polar residues" evidence="17">
    <location>
        <begin position="493"/>
        <end position="502"/>
    </location>
</feature>
<dbReference type="GO" id="GO:0034702">
    <property type="term" value="C:monoatomic ion channel complex"/>
    <property type="evidence" value="ECO:0007669"/>
    <property type="project" value="UniProtKB-KW"/>
</dbReference>
<keyword evidence="5" id="KW-0633">Potassium transport</keyword>
<sequence>MPLGRELLENAASRSAVPKAVFSALHGGVMAPSSSQTSGGCCCSGNSRCTDLPPSDDNARFALLALLMVTYLLCGAGVFSALEHPVELENQQRWNQTMNTFSQDFEVSPAELRRFLREYELAMAAGVRVEPLKPRWDFAGALYFVGTVVSTIGFGMTTPATTTGKIFLIFYGMIGCSSTILFFNLFLERIITLLGVAMRAFHLRQLRSRGVFPRALPTAALDEERSHLSGWKPSVYNVMLILGLSALVISCCASTMYSPQEGWSYVDSLYFCFVTFSTIGFGDLVSGQRRIYDGQGLYSAGNFLFILLGVCCIYSLFNVISIVIKQVLNWLLRRCCPCWRAQRHQRPCRRAGRRHHRVVAPTSAGRPPRSEISMDTEAVYESEADARRTSPELSARDSSSVTASGSAGKATSSEVGNGHLKVAWKDQTHGSPTTGTHDSGECAHQKGLLSNIGSLAVMNNKLAETSGSRRHGGLASSVVATGKLLEGMEHPNRQSSCQSSPGSVVRGCHRQTDGSPMAPKDSQEESSEQEASSSSGVDYLANSNQPQSGTFPHQAFASDSRGKLCKQPSQLQGNDFLDTESGNHSGGRPSGSTGASVDEGGSTVALHPRSLAFLHRKLVQSSSVDSAQDVSSESRGMTLRKTWYHHYRGEGSSSRLLDDVGSLAVMNDRFAETTSRRKMQTKSKVSEELDDT</sequence>
<feature type="domain" description="Potassium channel" evidence="19">
    <location>
        <begin position="133"/>
        <end position="190"/>
    </location>
</feature>
<dbReference type="PRINTS" id="PR01588">
    <property type="entry name" value="THIKCHANNEL"/>
</dbReference>
<dbReference type="EMBL" id="JANPWB010000013">
    <property type="protein sequence ID" value="KAJ1108524.1"/>
    <property type="molecule type" value="Genomic_DNA"/>
</dbReference>
<keyword evidence="3 16" id="KW-0813">Transport</keyword>
<keyword evidence="12 16" id="KW-0406">Ion transport</keyword>
<keyword evidence="14 16" id="KW-0407">Ion channel</keyword>
<keyword evidence="8" id="KW-0631">Potassium channel</keyword>
<keyword evidence="13 18" id="KW-0472">Membrane</keyword>
<evidence type="ECO:0000256" key="1">
    <source>
        <dbReference type="ARBA" id="ARBA00004651"/>
    </source>
</evidence>
<evidence type="ECO:0000259" key="19">
    <source>
        <dbReference type="Pfam" id="PF07885"/>
    </source>
</evidence>
<comment type="catalytic activity">
    <reaction evidence="15">
        <text>K(+)(in) = K(+)(out)</text>
        <dbReference type="Rhea" id="RHEA:29463"/>
        <dbReference type="ChEBI" id="CHEBI:29103"/>
    </reaction>
</comment>
<dbReference type="InterPro" id="IPR003280">
    <property type="entry name" value="2pore_dom_K_chnl"/>
</dbReference>
<dbReference type="GO" id="GO:0022841">
    <property type="term" value="F:potassium ion leak channel activity"/>
    <property type="evidence" value="ECO:0007669"/>
    <property type="project" value="TreeGrafter"/>
</dbReference>
<feature type="transmembrane region" description="Helical" evidence="18">
    <location>
        <begin position="268"/>
        <end position="285"/>
    </location>
</feature>
<evidence type="ECO:0000256" key="5">
    <source>
        <dbReference type="ARBA" id="ARBA00022538"/>
    </source>
</evidence>
<evidence type="ECO:0000256" key="15">
    <source>
        <dbReference type="ARBA" id="ARBA00034430"/>
    </source>
</evidence>
<dbReference type="Pfam" id="PF07885">
    <property type="entry name" value="Ion_trans_2"/>
    <property type="match status" value="2"/>
</dbReference>
<dbReference type="Gene3D" id="1.10.287.70">
    <property type="match status" value="1"/>
</dbReference>
<dbReference type="GO" id="GO:0030322">
    <property type="term" value="P:stabilization of membrane potential"/>
    <property type="evidence" value="ECO:0007669"/>
    <property type="project" value="TreeGrafter"/>
</dbReference>
<feature type="transmembrane region" description="Helical" evidence="18">
    <location>
        <begin position="297"/>
        <end position="317"/>
    </location>
</feature>
<organism evidence="20 21">
    <name type="scientific">Pleurodeles waltl</name>
    <name type="common">Iberian ribbed newt</name>
    <dbReference type="NCBI Taxonomy" id="8319"/>
    <lineage>
        <taxon>Eukaryota</taxon>
        <taxon>Metazoa</taxon>
        <taxon>Chordata</taxon>
        <taxon>Craniata</taxon>
        <taxon>Vertebrata</taxon>
        <taxon>Euteleostomi</taxon>
        <taxon>Amphibia</taxon>
        <taxon>Batrachia</taxon>
        <taxon>Caudata</taxon>
        <taxon>Salamandroidea</taxon>
        <taxon>Salamandridae</taxon>
        <taxon>Pleurodelinae</taxon>
        <taxon>Pleurodeles</taxon>
    </lineage>
</organism>
<keyword evidence="6 16" id="KW-0812">Transmembrane</keyword>
<comment type="similarity">
    <text evidence="2 16">Belongs to the two pore domain potassium channel (TC 1.A.1.8) family.</text>
</comment>
<accession>A0AAV7MZC8</accession>
<evidence type="ECO:0000256" key="16">
    <source>
        <dbReference type="RuleBase" id="RU003857"/>
    </source>
</evidence>
<evidence type="ECO:0000313" key="21">
    <source>
        <dbReference type="Proteomes" id="UP001066276"/>
    </source>
</evidence>
<dbReference type="SUPFAM" id="SSF81324">
    <property type="entry name" value="Voltage-gated potassium channels"/>
    <property type="match status" value="2"/>
</dbReference>
<feature type="compositionally biased region" description="Polar residues" evidence="17">
    <location>
        <begin position="541"/>
        <end position="551"/>
    </location>
</feature>
<evidence type="ECO:0000256" key="12">
    <source>
        <dbReference type="ARBA" id="ARBA00023065"/>
    </source>
</evidence>
<feature type="transmembrane region" description="Helical" evidence="18">
    <location>
        <begin position="168"/>
        <end position="187"/>
    </location>
</feature>
<evidence type="ECO:0000256" key="18">
    <source>
        <dbReference type="SAM" id="Phobius"/>
    </source>
</evidence>
<name>A0AAV7MZC8_PLEWA</name>
<feature type="transmembrane region" description="Helical" evidence="18">
    <location>
        <begin position="61"/>
        <end position="82"/>
    </location>
</feature>
<feature type="transmembrane region" description="Helical" evidence="18">
    <location>
        <begin position="138"/>
        <end position="156"/>
    </location>
</feature>
<evidence type="ECO:0000256" key="13">
    <source>
        <dbReference type="ARBA" id="ARBA00023136"/>
    </source>
</evidence>
<feature type="transmembrane region" description="Helical" evidence="18">
    <location>
        <begin position="235"/>
        <end position="256"/>
    </location>
</feature>
<evidence type="ECO:0000256" key="14">
    <source>
        <dbReference type="ARBA" id="ARBA00023303"/>
    </source>
</evidence>
<evidence type="ECO:0000256" key="17">
    <source>
        <dbReference type="SAM" id="MobiDB-lite"/>
    </source>
</evidence>
<keyword evidence="21" id="KW-1185">Reference proteome</keyword>
<keyword evidence="10" id="KW-0630">Potassium</keyword>
<dbReference type="PANTHER" id="PTHR11003:SF10">
    <property type="entry name" value="POTASSIUM CHANNEL DOMAIN-CONTAINING PROTEIN"/>
    <property type="match status" value="1"/>
</dbReference>
<dbReference type="AlphaFoldDB" id="A0AAV7MZC8"/>
<dbReference type="InterPro" id="IPR005410">
    <property type="entry name" value="2pore_dom_K_chnl_THIK"/>
</dbReference>
<keyword evidence="7" id="KW-0479">Metal-binding</keyword>
<evidence type="ECO:0000256" key="7">
    <source>
        <dbReference type="ARBA" id="ARBA00022723"/>
    </source>
</evidence>
<reference evidence="20" key="1">
    <citation type="journal article" date="2022" name="bioRxiv">
        <title>Sequencing and chromosome-scale assembly of the giantPleurodeles waltlgenome.</title>
        <authorList>
            <person name="Brown T."/>
            <person name="Elewa A."/>
            <person name="Iarovenko S."/>
            <person name="Subramanian E."/>
            <person name="Araus A.J."/>
            <person name="Petzold A."/>
            <person name="Susuki M."/>
            <person name="Suzuki K.-i.T."/>
            <person name="Hayashi T."/>
            <person name="Toyoda A."/>
            <person name="Oliveira C."/>
            <person name="Osipova E."/>
            <person name="Leigh N.D."/>
            <person name="Simon A."/>
            <person name="Yun M.H."/>
        </authorList>
    </citation>
    <scope>NUCLEOTIDE SEQUENCE</scope>
    <source>
        <strain evidence="20">20211129_DDA</strain>
        <tissue evidence="20">Liver</tissue>
    </source>
</reference>
<dbReference type="Proteomes" id="UP001066276">
    <property type="component" value="Chromosome 9"/>
</dbReference>
<feature type="domain" description="Potassium channel" evidence="19">
    <location>
        <begin position="248"/>
        <end position="325"/>
    </location>
</feature>
<feature type="compositionally biased region" description="Low complexity" evidence="17">
    <location>
        <begin position="396"/>
        <end position="413"/>
    </location>
</feature>
<evidence type="ECO:0000256" key="6">
    <source>
        <dbReference type="ARBA" id="ARBA00022692"/>
    </source>
</evidence>
<feature type="region of interest" description="Disordered" evidence="17">
    <location>
        <begin position="671"/>
        <end position="692"/>
    </location>
</feature>
<dbReference type="InterPro" id="IPR013099">
    <property type="entry name" value="K_chnl_dom"/>
</dbReference>
<protein>
    <recommendedName>
        <fullName evidence="19">Potassium channel domain-containing protein</fullName>
    </recommendedName>
</protein>